<feature type="domain" description="ABC transmembrane type-1" evidence="8">
    <location>
        <begin position="95"/>
        <end position="305"/>
    </location>
</feature>
<evidence type="ECO:0000313" key="10">
    <source>
        <dbReference type="Proteomes" id="UP000681414"/>
    </source>
</evidence>
<evidence type="ECO:0000256" key="4">
    <source>
        <dbReference type="ARBA" id="ARBA00022692"/>
    </source>
</evidence>
<dbReference type="InterPro" id="IPR035906">
    <property type="entry name" value="MetI-like_sf"/>
</dbReference>
<dbReference type="EMBL" id="JAGYPG010000002">
    <property type="protein sequence ID" value="MBS4196183.1"/>
    <property type="molecule type" value="Genomic_DNA"/>
</dbReference>
<evidence type="ECO:0000256" key="3">
    <source>
        <dbReference type="ARBA" id="ARBA00022475"/>
    </source>
</evidence>
<accession>A0A942TFZ9</accession>
<protein>
    <submittedName>
        <fullName evidence="9">ABC transporter permease</fullName>
    </submittedName>
</protein>
<evidence type="ECO:0000256" key="2">
    <source>
        <dbReference type="ARBA" id="ARBA00022448"/>
    </source>
</evidence>
<keyword evidence="5 7" id="KW-1133">Transmembrane helix</keyword>
<feature type="transmembrane region" description="Helical" evidence="7">
    <location>
        <begin position="12"/>
        <end position="30"/>
    </location>
</feature>
<keyword evidence="4 7" id="KW-0812">Transmembrane</keyword>
<name>A0A942TFZ9_9BACI</name>
<reference evidence="9 10" key="1">
    <citation type="submission" date="2021-05" db="EMBL/GenBank/DDBJ databases">
        <title>Novel Bacillus species.</title>
        <authorList>
            <person name="Liu G."/>
        </authorList>
    </citation>
    <scope>NUCLEOTIDE SEQUENCE [LARGE SCALE GENOMIC DNA]</scope>
    <source>
        <strain evidence="10">FJAT-49780</strain>
    </source>
</reference>
<keyword evidence="10" id="KW-1185">Reference proteome</keyword>
<proteinExistence type="inferred from homology"/>
<dbReference type="Pfam" id="PF19300">
    <property type="entry name" value="BPD_transp_1_N"/>
    <property type="match status" value="1"/>
</dbReference>
<evidence type="ECO:0000256" key="6">
    <source>
        <dbReference type="ARBA" id="ARBA00023136"/>
    </source>
</evidence>
<keyword evidence="3" id="KW-1003">Cell membrane</keyword>
<dbReference type="PANTHER" id="PTHR43163">
    <property type="entry name" value="DIPEPTIDE TRANSPORT SYSTEM PERMEASE PROTEIN DPPB-RELATED"/>
    <property type="match status" value="1"/>
</dbReference>
<feature type="transmembrane region" description="Helical" evidence="7">
    <location>
        <begin position="236"/>
        <end position="262"/>
    </location>
</feature>
<gene>
    <name evidence="9" type="ORF">KHA97_14035</name>
</gene>
<evidence type="ECO:0000313" key="9">
    <source>
        <dbReference type="EMBL" id="MBS4196183.1"/>
    </source>
</evidence>
<dbReference type="Gene3D" id="1.10.3720.10">
    <property type="entry name" value="MetI-like"/>
    <property type="match status" value="1"/>
</dbReference>
<dbReference type="GO" id="GO:0005886">
    <property type="term" value="C:plasma membrane"/>
    <property type="evidence" value="ECO:0007669"/>
    <property type="project" value="UniProtKB-SubCell"/>
</dbReference>
<evidence type="ECO:0000256" key="5">
    <source>
        <dbReference type="ARBA" id="ARBA00022989"/>
    </source>
</evidence>
<dbReference type="InterPro" id="IPR000515">
    <property type="entry name" value="MetI-like"/>
</dbReference>
<keyword evidence="6 7" id="KW-0472">Membrane</keyword>
<keyword evidence="2 7" id="KW-0813">Transport</keyword>
<dbReference type="GO" id="GO:0055085">
    <property type="term" value="P:transmembrane transport"/>
    <property type="evidence" value="ECO:0007669"/>
    <property type="project" value="InterPro"/>
</dbReference>
<dbReference type="AlphaFoldDB" id="A0A942TFZ9"/>
<dbReference type="SUPFAM" id="SSF161098">
    <property type="entry name" value="MetI-like"/>
    <property type="match status" value="1"/>
</dbReference>
<evidence type="ECO:0000256" key="7">
    <source>
        <dbReference type="RuleBase" id="RU363032"/>
    </source>
</evidence>
<evidence type="ECO:0000259" key="8">
    <source>
        <dbReference type="PROSITE" id="PS50928"/>
    </source>
</evidence>
<feature type="transmembrane region" description="Helical" evidence="7">
    <location>
        <begin position="282"/>
        <end position="308"/>
    </location>
</feature>
<comment type="subcellular location">
    <subcellularLocation>
        <location evidence="1 7">Cell membrane</location>
        <topology evidence="1 7">Multi-pass membrane protein</topology>
    </subcellularLocation>
</comment>
<dbReference type="CDD" id="cd06261">
    <property type="entry name" value="TM_PBP2"/>
    <property type="match status" value="1"/>
</dbReference>
<feature type="transmembrane region" description="Helical" evidence="7">
    <location>
        <begin position="178"/>
        <end position="198"/>
    </location>
</feature>
<dbReference type="PROSITE" id="PS50928">
    <property type="entry name" value="ABC_TM1"/>
    <property type="match status" value="1"/>
</dbReference>
<dbReference type="Pfam" id="PF00528">
    <property type="entry name" value="BPD_transp_1"/>
    <property type="match status" value="1"/>
</dbReference>
<dbReference type="PANTHER" id="PTHR43163:SF6">
    <property type="entry name" value="DIPEPTIDE TRANSPORT SYSTEM PERMEASE PROTEIN DPPB-RELATED"/>
    <property type="match status" value="1"/>
</dbReference>
<dbReference type="RefSeq" id="WP_213125336.1">
    <property type="nucleotide sequence ID" value="NZ_JAGYPG010000002.1"/>
</dbReference>
<dbReference type="Proteomes" id="UP000681414">
    <property type="component" value="Unassembled WGS sequence"/>
</dbReference>
<evidence type="ECO:0000256" key="1">
    <source>
        <dbReference type="ARBA" id="ARBA00004651"/>
    </source>
</evidence>
<comment type="caution">
    <text evidence="9">The sequence shown here is derived from an EMBL/GenBank/DDBJ whole genome shotgun (WGS) entry which is preliminary data.</text>
</comment>
<organism evidence="9 10">
    <name type="scientific">Lederbergia citri</name>
    <dbReference type="NCBI Taxonomy" id="2833580"/>
    <lineage>
        <taxon>Bacteria</taxon>
        <taxon>Bacillati</taxon>
        <taxon>Bacillota</taxon>
        <taxon>Bacilli</taxon>
        <taxon>Bacillales</taxon>
        <taxon>Bacillaceae</taxon>
        <taxon>Lederbergia</taxon>
    </lineage>
</organism>
<feature type="transmembrane region" description="Helical" evidence="7">
    <location>
        <begin position="134"/>
        <end position="158"/>
    </location>
</feature>
<feature type="transmembrane region" description="Helical" evidence="7">
    <location>
        <begin position="99"/>
        <end position="122"/>
    </location>
</feature>
<comment type="similarity">
    <text evidence="7">Belongs to the binding-protein-dependent transport system permease family.</text>
</comment>
<dbReference type="InterPro" id="IPR045621">
    <property type="entry name" value="BPD_transp_1_N"/>
</dbReference>
<sequence>MFSYILKRLGGLIPVLLGVTILVFSIMHLSPGDPAKIILGPKATAESIAKLNAQLGLDQPLYIQYFTWIGNVLTGDWGRSIQMKMDVLPLVIDRFNATLILTIFSALFAAVIGIGVGIISAYKKYSWIDRGLMFFVLVGFCLPVFWLGIILQIIFGLKLDLFPISGMYSPGETGIADLLKHIVLPSLALSAGAGAVIARMTRSSMLEVLEQDYIRTARSKGIKERRVIYLHALKNAFIPVLTVLGMQVGFLLAGAVLVEMVFAWPGIGTLMINGILARDFPLVQGIILFVATTYVIVNLLVDILYALLDPRISYK</sequence>